<evidence type="ECO:0000313" key="3">
    <source>
        <dbReference type="Proteomes" id="UP000282613"/>
    </source>
</evidence>
<evidence type="ECO:0000313" key="4">
    <source>
        <dbReference type="WBParaSite" id="TASK_0000265401-mRNA-1"/>
    </source>
</evidence>
<proteinExistence type="predicted"/>
<dbReference type="InterPro" id="IPR021859">
    <property type="entry name" value="XTBD"/>
</dbReference>
<dbReference type="STRING" id="60517.A0A0R3VZ10"/>
<dbReference type="AlphaFoldDB" id="A0A0R3VZ10"/>
<evidence type="ECO:0000259" key="1">
    <source>
        <dbReference type="Pfam" id="PF11952"/>
    </source>
</evidence>
<reference evidence="2 3" key="2">
    <citation type="submission" date="2018-11" db="EMBL/GenBank/DDBJ databases">
        <authorList>
            <consortium name="Pathogen Informatics"/>
        </authorList>
    </citation>
    <scope>NUCLEOTIDE SEQUENCE [LARGE SCALE GENOMIC DNA]</scope>
</reference>
<dbReference type="WBParaSite" id="TASK_0000265401-mRNA-1">
    <property type="protein sequence ID" value="TASK_0000265401-mRNA-1"/>
    <property type="gene ID" value="TASK_0000265401"/>
</dbReference>
<gene>
    <name evidence="2" type="ORF">TASK_LOCUS2655</name>
</gene>
<protein>
    <submittedName>
        <fullName evidence="4">XRN2-binding (XTBD) domain-containing protein</fullName>
    </submittedName>
</protein>
<dbReference type="Pfam" id="PF11952">
    <property type="entry name" value="XTBD"/>
    <property type="match status" value="1"/>
</dbReference>
<sequence length="112" mass="12834">MSVKTPFSLVGKEADNSTQEWRLRKAFLVKNFDALQSERLECLSNCFVNHELYGGNCIVFQWVSSTIGVGIWGRNCFKKTYFEAKECFIIPAGKQAGKCAKYSHTFKQFMPF</sequence>
<organism evidence="4">
    <name type="scientific">Taenia asiatica</name>
    <name type="common">Asian tapeworm</name>
    <dbReference type="NCBI Taxonomy" id="60517"/>
    <lineage>
        <taxon>Eukaryota</taxon>
        <taxon>Metazoa</taxon>
        <taxon>Spiralia</taxon>
        <taxon>Lophotrochozoa</taxon>
        <taxon>Platyhelminthes</taxon>
        <taxon>Cestoda</taxon>
        <taxon>Eucestoda</taxon>
        <taxon>Cyclophyllidea</taxon>
        <taxon>Taeniidae</taxon>
        <taxon>Taenia</taxon>
    </lineage>
</organism>
<dbReference type="OrthoDB" id="2359216at2759"/>
<feature type="domain" description="XRN2-binding (XTBD)" evidence="1">
    <location>
        <begin position="16"/>
        <end position="54"/>
    </location>
</feature>
<dbReference type="EMBL" id="UYRS01002396">
    <property type="protein sequence ID" value="VDK25759.1"/>
    <property type="molecule type" value="Genomic_DNA"/>
</dbReference>
<name>A0A0R3VZ10_TAEAS</name>
<dbReference type="Proteomes" id="UP000282613">
    <property type="component" value="Unassembled WGS sequence"/>
</dbReference>
<accession>A0A0R3VZ10</accession>
<reference evidence="4" key="1">
    <citation type="submission" date="2017-02" db="UniProtKB">
        <authorList>
            <consortium name="WormBaseParasite"/>
        </authorList>
    </citation>
    <scope>IDENTIFICATION</scope>
</reference>
<keyword evidence="3" id="KW-1185">Reference proteome</keyword>
<evidence type="ECO:0000313" key="2">
    <source>
        <dbReference type="EMBL" id="VDK25759.1"/>
    </source>
</evidence>